<protein>
    <recommendedName>
        <fullName evidence="4">YbbR-like domain-containing protein</fullName>
    </recommendedName>
</protein>
<gene>
    <name evidence="2" type="ORF">IAC42_07105</name>
</gene>
<name>A0A9D9EA49_9SPIR</name>
<sequence>MKQNSKGLSGFISSWVPRILCLFVAIIIFASVRYFNMGSRVVRIPLDVTLPSGGGIAPESLVPDSVDIVISGDDNLIYLVDPDSISAHADFSDVSHSGIARRVVDLEYPDGVFSDTALVVRADPDVVRILFSDSAQ</sequence>
<proteinExistence type="predicted"/>
<reference evidence="2" key="1">
    <citation type="submission" date="2020-10" db="EMBL/GenBank/DDBJ databases">
        <authorList>
            <person name="Gilroy R."/>
        </authorList>
    </citation>
    <scope>NUCLEOTIDE SEQUENCE</scope>
    <source>
        <strain evidence="2">11167</strain>
    </source>
</reference>
<evidence type="ECO:0000256" key="1">
    <source>
        <dbReference type="SAM" id="Phobius"/>
    </source>
</evidence>
<evidence type="ECO:0008006" key="4">
    <source>
        <dbReference type="Google" id="ProtNLM"/>
    </source>
</evidence>
<keyword evidence="1" id="KW-1133">Transmembrane helix</keyword>
<feature type="transmembrane region" description="Helical" evidence="1">
    <location>
        <begin position="15"/>
        <end position="35"/>
    </location>
</feature>
<organism evidence="2 3">
    <name type="scientific">Candidatus Aphodenecus pullistercoris</name>
    <dbReference type="NCBI Taxonomy" id="2840669"/>
    <lineage>
        <taxon>Bacteria</taxon>
        <taxon>Pseudomonadati</taxon>
        <taxon>Spirochaetota</taxon>
        <taxon>Spirochaetia</taxon>
        <taxon>Spirochaetales</taxon>
        <taxon>Candidatus Aphodenecus</taxon>
    </lineage>
</organism>
<keyword evidence="1" id="KW-0472">Membrane</keyword>
<dbReference type="EMBL" id="JADIMU010000045">
    <property type="protein sequence ID" value="MBO8443512.1"/>
    <property type="molecule type" value="Genomic_DNA"/>
</dbReference>
<accession>A0A9D9EA49</accession>
<keyword evidence="1" id="KW-0812">Transmembrane</keyword>
<evidence type="ECO:0000313" key="2">
    <source>
        <dbReference type="EMBL" id="MBO8443512.1"/>
    </source>
</evidence>
<comment type="caution">
    <text evidence="2">The sequence shown here is derived from an EMBL/GenBank/DDBJ whole genome shotgun (WGS) entry which is preliminary data.</text>
</comment>
<evidence type="ECO:0000313" key="3">
    <source>
        <dbReference type="Proteomes" id="UP000823633"/>
    </source>
</evidence>
<dbReference type="AlphaFoldDB" id="A0A9D9EA49"/>
<dbReference type="Gene3D" id="2.170.120.30">
    <property type="match status" value="1"/>
</dbReference>
<reference evidence="2" key="2">
    <citation type="journal article" date="2021" name="PeerJ">
        <title>Extensive microbial diversity within the chicken gut microbiome revealed by metagenomics and culture.</title>
        <authorList>
            <person name="Gilroy R."/>
            <person name="Ravi A."/>
            <person name="Getino M."/>
            <person name="Pursley I."/>
            <person name="Horton D.L."/>
            <person name="Alikhan N.F."/>
            <person name="Baker D."/>
            <person name="Gharbi K."/>
            <person name="Hall N."/>
            <person name="Watson M."/>
            <person name="Adriaenssens E.M."/>
            <person name="Foster-Nyarko E."/>
            <person name="Jarju S."/>
            <person name="Secka A."/>
            <person name="Antonio M."/>
            <person name="Oren A."/>
            <person name="Chaudhuri R.R."/>
            <person name="La Ragione R."/>
            <person name="Hildebrand F."/>
            <person name="Pallen M.J."/>
        </authorList>
    </citation>
    <scope>NUCLEOTIDE SEQUENCE</scope>
    <source>
        <strain evidence="2">11167</strain>
    </source>
</reference>
<dbReference type="Proteomes" id="UP000823633">
    <property type="component" value="Unassembled WGS sequence"/>
</dbReference>